<name>A0A1H4LAH0_9MICC</name>
<protein>
    <submittedName>
        <fullName evidence="5">Transcriptional regulator, LacI family</fullName>
    </submittedName>
</protein>
<evidence type="ECO:0000313" key="6">
    <source>
        <dbReference type="Proteomes" id="UP000182652"/>
    </source>
</evidence>
<dbReference type="PANTHER" id="PTHR30146">
    <property type="entry name" value="LACI-RELATED TRANSCRIPTIONAL REPRESSOR"/>
    <property type="match status" value="1"/>
</dbReference>
<dbReference type="CDD" id="cd06267">
    <property type="entry name" value="PBP1_LacI_sugar_binding-like"/>
    <property type="match status" value="1"/>
</dbReference>
<dbReference type="PROSITE" id="PS50932">
    <property type="entry name" value="HTH_LACI_2"/>
    <property type="match status" value="1"/>
</dbReference>
<dbReference type="STRING" id="156980.SAMN04489745_0939"/>
<evidence type="ECO:0000256" key="2">
    <source>
        <dbReference type="ARBA" id="ARBA00023125"/>
    </source>
</evidence>
<sequence>MVAMPDLSASSRPVITRKDVARLAGVSTAVVSYVVNGGPKNVAPATEEKVRQAIAALGYRPNAAARALKKGSSQILGMVVPKISNPFFASLAEAVEQAAEEQGFAMLLADSRDSLTVERRHLRNFIDRQVDGVFLCSVLVQPDIQELRERGVRTVLLNFSEESPSVDAIGPEFSESTRRAVEHLASHGHRDIALVMGLTTGNAPDRREGGWRSALQGLGASEGRIFRCTFDRQGGYEAGKQFLAVTPRPAAVFISSDQQAIGFLRAVQEAGLRVPDDVAVMAFDGSDEAEYCWPPLSTVRQPVKEMAEAGVRAIIGAERDEPSRNQVFDCELILRRSCGCHAEGS</sequence>
<dbReference type="PANTHER" id="PTHR30146:SF109">
    <property type="entry name" value="HTH-TYPE TRANSCRIPTIONAL REGULATOR GALS"/>
    <property type="match status" value="1"/>
</dbReference>
<dbReference type="SUPFAM" id="SSF53822">
    <property type="entry name" value="Periplasmic binding protein-like I"/>
    <property type="match status" value="1"/>
</dbReference>
<accession>A0A1H4LAH0</accession>
<dbReference type="AlphaFoldDB" id="A0A1H4LAH0"/>
<keyword evidence="1" id="KW-0805">Transcription regulation</keyword>
<reference evidence="5 6" key="1">
    <citation type="submission" date="2016-10" db="EMBL/GenBank/DDBJ databases">
        <authorList>
            <person name="de Groot N.N."/>
        </authorList>
    </citation>
    <scope>NUCLEOTIDE SEQUENCE [LARGE SCALE GENOMIC DNA]</scope>
    <source>
        <strain evidence="5 6">DSM 10495</strain>
    </source>
</reference>
<evidence type="ECO:0000256" key="1">
    <source>
        <dbReference type="ARBA" id="ARBA00023015"/>
    </source>
</evidence>
<keyword evidence="6" id="KW-1185">Reference proteome</keyword>
<dbReference type="Gene3D" id="3.40.50.2300">
    <property type="match status" value="2"/>
</dbReference>
<gene>
    <name evidence="5" type="ORF">SAMN04489745_0939</name>
</gene>
<dbReference type="CDD" id="cd01392">
    <property type="entry name" value="HTH_LacI"/>
    <property type="match status" value="1"/>
</dbReference>
<evidence type="ECO:0000313" key="5">
    <source>
        <dbReference type="EMBL" id="SEB67741.1"/>
    </source>
</evidence>
<dbReference type="Gene3D" id="1.10.260.40">
    <property type="entry name" value="lambda repressor-like DNA-binding domains"/>
    <property type="match status" value="1"/>
</dbReference>
<dbReference type="Proteomes" id="UP000182652">
    <property type="component" value="Unassembled WGS sequence"/>
</dbReference>
<organism evidence="5 6">
    <name type="scientific">Arthrobacter woluwensis</name>
    <dbReference type="NCBI Taxonomy" id="156980"/>
    <lineage>
        <taxon>Bacteria</taxon>
        <taxon>Bacillati</taxon>
        <taxon>Actinomycetota</taxon>
        <taxon>Actinomycetes</taxon>
        <taxon>Micrococcales</taxon>
        <taxon>Micrococcaceae</taxon>
        <taxon>Arthrobacter</taxon>
    </lineage>
</organism>
<dbReference type="InterPro" id="IPR046335">
    <property type="entry name" value="LacI/GalR-like_sensor"/>
</dbReference>
<feature type="domain" description="HTH lacI-type" evidence="4">
    <location>
        <begin position="15"/>
        <end position="70"/>
    </location>
</feature>
<keyword evidence="2" id="KW-0238">DNA-binding</keyword>
<keyword evidence="3" id="KW-0804">Transcription</keyword>
<dbReference type="InterPro" id="IPR000843">
    <property type="entry name" value="HTH_LacI"/>
</dbReference>
<dbReference type="EMBL" id="FNSN01000003">
    <property type="protein sequence ID" value="SEB67741.1"/>
    <property type="molecule type" value="Genomic_DNA"/>
</dbReference>
<dbReference type="InterPro" id="IPR028082">
    <property type="entry name" value="Peripla_BP_I"/>
</dbReference>
<evidence type="ECO:0000259" key="4">
    <source>
        <dbReference type="PROSITE" id="PS50932"/>
    </source>
</evidence>
<dbReference type="Pfam" id="PF13377">
    <property type="entry name" value="Peripla_BP_3"/>
    <property type="match status" value="1"/>
</dbReference>
<dbReference type="Pfam" id="PF00356">
    <property type="entry name" value="LacI"/>
    <property type="match status" value="1"/>
</dbReference>
<dbReference type="GO" id="GO:0003700">
    <property type="term" value="F:DNA-binding transcription factor activity"/>
    <property type="evidence" value="ECO:0007669"/>
    <property type="project" value="TreeGrafter"/>
</dbReference>
<dbReference type="GO" id="GO:0000976">
    <property type="term" value="F:transcription cis-regulatory region binding"/>
    <property type="evidence" value="ECO:0007669"/>
    <property type="project" value="TreeGrafter"/>
</dbReference>
<evidence type="ECO:0000256" key="3">
    <source>
        <dbReference type="ARBA" id="ARBA00023163"/>
    </source>
</evidence>
<dbReference type="SMART" id="SM00354">
    <property type="entry name" value="HTH_LACI"/>
    <property type="match status" value="1"/>
</dbReference>
<dbReference type="RefSeq" id="WP_082724256.1">
    <property type="nucleotide sequence ID" value="NZ_FNSN01000003.1"/>
</dbReference>
<dbReference type="InterPro" id="IPR010982">
    <property type="entry name" value="Lambda_DNA-bd_dom_sf"/>
</dbReference>
<proteinExistence type="predicted"/>
<dbReference type="SUPFAM" id="SSF47413">
    <property type="entry name" value="lambda repressor-like DNA-binding domains"/>
    <property type="match status" value="1"/>
</dbReference>